<keyword evidence="4" id="KW-0853">WD repeat</keyword>
<dbReference type="SUPFAM" id="SSF50978">
    <property type="entry name" value="WD40 repeat-like"/>
    <property type="match status" value="1"/>
</dbReference>
<evidence type="ECO:0000313" key="10">
    <source>
        <dbReference type="EMBL" id="CDH59201.1"/>
    </source>
</evidence>
<evidence type="ECO:0000256" key="8">
    <source>
        <dbReference type="ARBA" id="ARBA00074442"/>
    </source>
</evidence>
<dbReference type="SMART" id="SM00320">
    <property type="entry name" value="WD40"/>
    <property type="match status" value="5"/>
</dbReference>
<evidence type="ECO:0000256" key="2">
    <source>
        <dbReference type="ARBA" id="ARBA00022552"/>
    </source>
</evidence>
<dbReference type="FunFam" id="2.130.10.10:FF:000121">
    <property type="entry name" value="U3 small nucleolar RNA-associated protein 18 homolog"/>
    <property type="match status" value="1"/>
</dbReference>
<dbReference type="GO" id="GO:0032040">
    <property type="term" value="C:small-subunit processome"/>
    <property type="evidence" value="ECO:0007669"/>
    <property type="project" value="EnsemblFungi"/>
</dbReference>
<evidence type="ECO:0000256" key="4">
    <source>
        <dbReference type="ARBA" id="ARBA00022574"/>
    </source>
</evidence>
<reference evidence="10" key="1">
    <citation type="submission" date="2013-08" db="EMBL/GenBank/DDBJ databases">
        <title>Gene expansion shapes genome architecture in the human pathogen Lichtheimia corymbifera: an evolutionary genomics analysis in the ancient terrestrial Mucorales (Mucoromycotina).</title>
        <authorList>
            <person name="Schwartze V.U."/>
            <person name="Winter S."/>
            <person name="Shelest E."/>
            <person name="Marcet-Houben M."/>
            <person name="Horn F."/>
            <person name="Wehner S."/>
            <person name="Hoffmann K."/>
            <person name="Riege K."/>
            <person name="Sammeth M."/>
            <person name="Nowrousian M."/>
            <person name="Valiante V."/>
            <person name="Linde J."/>
            <person name="Jacobsen I.D."/>
            <person name="Marz M."/>
            <person name="Brakhage A.A."/>
            <person name="Gabaldon T."/>
            <person name="Bocker S."/>
            <person name="Voigt K."/>
        </authorList>
    </citation>
    <scope>NUCLEOTIDE SEQUENCE [LARGE SCALE GENOMIC DNA]</scope>
    <source>
        <strain evidence="10">FSU 9682</strain>
    </source>
</reference>
<dbReference type="InterPro" id="IPR036322">
    <property type="entry name" value="WD40_repeat_dom_sf"/>
</dbReference>
<comment type="subcellular location">
    <subcellularLocation>
        <location evidence="1">Nucleus</location>
        <location evidence="1">Nucleolus</location>
    </subcellularLocation>
</comment>
<name>A0A068SD74_9FUNG</name>
<evidence type="ECO:0000256" key="5">
    <source>
        <dbReference type="ARBA" id="ARBA00022737"/>
    </source>
</evidence>
<evidence type="ECO:0000313" key="11">
    <source>
        <dbReference type="Proteomes" id="UP000027586"/>
    </source>
</evidence>
<dbReference type="STRING" id="1263082.A0A068SD74"/>
<dbReference type="Proteomes" id="UP000027586">
    <property type="component" value="Unassembled WGS sequence"/>
</dbReference>
<evidence type="ECO:0000256" key="7">
    <source>
        <dbReference type="ARBA" id="ARBA00025767"/>
    </source>
</evidence>
<evidence type="ECO:0000256" key="9">
    <source>
        <dbReference type="SAM" id="MobiDB-lite"/>
    </source>
</evidence>
<comment type="similarity">
    <text evidence="7">Belongs to the WD repeat UTP18 family.</text>
</comment>
<dbReference type="VEuPathDB" id="FungiDB:LCOR_10028.1"/>
<organism evidence="10 11">
    <name type="scientific">Lichtheimia corymbifera JMRC:FSU:9682</name>
    <dbReference type="NCBI Taxonomy" id="1263082"/>
    <lineage>
        <taxon>Eukaryota</taxon>
        <taxon>Fungi</taxon>
        <taxon>Fungi incertae sedis</taxon>
        <taxon>Mucoromycota</taxon>
        <taxon>Mucoromycotina</taxon>
        <taxon>Mucoromycetes</taxon>
        <taxon>Mucorales</taxon>
        <taxon>Lichtheimiaceae</taxon>
        <taxon>Lichtheimia</taxon>
    </lineage>
</organism>
<gene>
    <name evidence="10" type="ORF">LCOR_10028.1</name>
</gene>
<feature type="compositionally biased region" description="Basic and acidic residues" evidence="9">
    <location>
        <begin position="39"/>
        <end position="48"/>
    </location>
</feature>
<keyword evidence="5" id="KW-0677">Repeat</keyword>
<evidence type="ECO:0000256" key="6">
    <source>
        <dbReference type="ARBA" id="ARBA00023242"/>
    </source>
</evidence>
<keyword evidence="6" id="KW-0539">Nucleus</keyword>
<dbReference type="GO" id="GO:0034388">
    <property type="term" value="C:Pwp2p-containing subcomplex of 90S preribosome"/>
    <property type="evidence" value="ECO:0007669"/>
    <property type="project" value="TreeGrafter"/>
</dbReference>
<protein>
    <recommendedName>
        <fullName evidence="8">U3 small nucleolar RNA-associated protein 18 homolog</fullName>
    </recommendedName>
</protein>
<keyword evidence="11" id="KW-1185">Reference proteome</keyword>
<dbReference type="AlphaFoldDB" id="A0A068SD74"/>
<sequence>MDTTSAKKKLKISDNVTVKKSKDEKDLESYLFGDMDDQVWDRAGHELSDQGEDEDDQAQSSANEDDNAEEAFFFDSGPGFVMDSEPTPSGAVDSEDHEMTERANDEESDEDEDEESEPEESNYGYLRKPAWEDDDDRRLLVSLQSNTRLRKLRKDVDEDVVDGIEYERRLRAFHNKMYARPAWAKLPSEKREGENDEEDAFDGEDNLADEDRVDLLKSTYGILELRSRRNLLDPEQLAVKRQKNANIQAQSKKRINTLAFHPNAQVMMAGGEDKTLRLFQIDGRVNPKIQSVFFRDLKVTCAAFNPSGDQVIISGRQPFYYIYDVQAGSVDRCPYIWGRNEQSLESFTISPCGKYTAFRGKGGHIVLVSTLTKQWVGDFKMDRSVEGMAWSSDGKYLHSIANNGQVYQWDVGQRECVNRWTDDGAVRSTALGVSRDDRFYATGSSSGIVNLYDDRVLQPDNNRPTPFKSLGNLTTPIDNIKFNYDSQLMAISSHDTRDALRMVHLPSGTVYQNWPTERTPFGRITTMDFSANSDYLAVGNDLGRIVLYSLNHYAL</sequence>
<evidence type="ECO:0000256" key="1">
    <source>
        <dbReference type="ARBA" id="ARBA00004604"/>
    </source>
</evidence>
<dbReference type="PANTHER" id="PTHR18359">
    <property type="entry name" value="WD-REPEAT PROTEIN-RELATED"/>
    <property type="match status" value="1"/>
</dbReference>
<proteinExistence type="inferred from homology"/>
<keyword evidence="2" id="KW-0698">rRNA processing</keyword>
<keyword evidence="3" id="KW-0597">Phosphoprotein</keyword>
<dbReference type="Gene3D" id="2.130.10.10">
    <property type="entry name" value="YVTN repeat-like/Quinoprotein amine dehydrogenase"/>
    <property type="match status" value="1"/>
</dbReference>
<dbReference type="Pfam" id="PF00400">
    <property type="entry name" value="WD40"/>
    <property type="match status" value="1"/>
</dbReference>
<dbReference type="InterPro" id="IPR015943">
    <property type="entry name" value="WD40/YVTN_repeat-like_dom_sf"/>
</dbReference>
<feature type="region of interest" description="Disordered" evidence="9">
    <location>
        <begin position="19"/>
        <end position="129"/>
    </location>
</feature>
<evidence type="ECO:0000256" key="3">
    <source>
        <dbReference type="ARBA" id="ARBA00022553"/>
    </source>
</evidence>
<feature type="compositionally biased region" description="Acidic residues" evidence="9">
    <location>
        <begin position="49"/>
        <end position="69"/>
    </location>
</feature>
<dbReference type="EMBL" id="CBTN010000066">
    <property type="protein sequence ID" value="CDH59201.1"/>
    <property type="molecule type" value="Genomic_DNA"/>
</dbReference>
<dbReference type="PANTHER" id="PTHR18359:SF0">
    <property type="entry name" value="U3 SMALL NUCLEOLAR RNA-ASSOCIATED PROTEIN 18 HOMOLOG"/>
    <property type="match status" value="1"/>
</dbReference>
<comment type="caution">
    <text evidence="10">The sequence shown here is derived from an EMBL/GenBank/DDBJ whole genome shotgun (WGS) entry which is preliminary data.</text>
</comment>
<dbReference type="InterPro" id="IPR001680">
    <property type="entry name" value="WD40_rpt"/>
</dbReference>
<accession>A0A068SD74</accession>
<dbReference type="InterPro" id="IPR045161">
    <property type="entry name" value="Utp18"/>
</dbReference>
<feature type="compositionally biased region" description="Acidic residues" evidence="9">
    <location>
        <begin position="106"/>
        <end position="120"/>
    </location>
</feature>
<dbReference type="OrthoDB" id="1935146at2759"/>
<dbReference type="GO" id="GO:0006364">
    <property type="term" value="P:rRNA processing"/>
    <property type="evidence" value="ECO:0007669"/>
    <property type="project" value="UniProtKB-KW"/>
</dbReference>